<evidence type="ECO:0000313" key="2">
    <source>
        <dbReference type="Proteomes" id="UP000285712"/>
    </source>
</evidence>
<accession>A0A3R6WZU7</accession>
<dbReference type="VEuPathDB" id="FungiDB:H257_15903"/>
<protein>
    <submittedName>
        <fullName evidence="1">Uncharacterized protein</fullName>
    </submittedName>
</protein>
<sequence>MKPQLKNNLILAGGLATFAISVFTYTVSQLSKDDFAGLDTVKVNVHESGIKATVTKPIDTSLRFWVGSTLDDAQVLDGVMTASIQVGDVVVAALLKLVRGLSSNQLVYLMYLQIRRTEHLFHSTKDETKQRNVEVEKYFAKIAYLLSDVIVLVGDTIVVYKDGALPIEHGFWIVEGLADGGTAKLSYKVQGDDFTVVINDESAEGQSLGSVLQVGLLDSCHMLGDMTSKQRLMRRDISVDERGWFFLLLSIVAGQ</sequence>
<dbReference type="EMBL" id="QUTG01004713">
    <property type="protein sequence ID" value="RHY87399.1"/>
    <property type="molecule type" value="Genomic_DNA"/>
</dbReference>
<comment type="caution">
    <text evidence="1">The sequence shown here is derived from an EMBL/GenBank/DDBJ whole genome shotgun (WGS) entry which is preliminary data.</text>
</comment>
<gene>
    <name evidence="1" type="ORF">DYB35_010975</name>
</gene>
<name>A0A3R6WZU7_APHAT</name>
<dbReference type="Proteomes" id="UP000285712">
    <property type="component" value="Unassembled WGS sequence"/>
</dbReference>
<reference evidence="1 2" key="1">
    <citation type="submission" date="2018-08" db="EMBL/GenBank/DDBJ databases">
        <title>Aphanomyces genome sequencing and annotation.</title>
        <authorList>
            <person name="Minardi D."/>
            <person name="Oidtmann B."/>
            <person name="Van Der Giezen M."/>
            <person name="Studholme D.J."/>
        </authorList>
    </citation>
    <scope>NUCLEOTIDE SEQUENCE [LARGE SCALE GENOMIC DNA]</scope>
    <source>
        <strain evidence="1 2">Sv</strain>
    </source>
</reference>
<dbReference type="AlphaFoldDB" id="A0A3R6WZU7"/>
<evidence type="ECO:0000313" key="1">
    <source>
        <dbReference type="EMBL" id="RHY87399.1"/>
    </source>
</evidence>
<dbReference type="VEuPathDB" id="FungiDB:H257_15900"/>
<organism evidence="1 2">
    <name type="scientific">Aphanomyces astaci</name>
    <name type="common">Crayfish plague agent</name>
    <dbReference type="NCBI Taxonomy" id="112090"/>
    <lineage>
        <taxon>Eukaryota</taxon>
        <taxon>Sar</taxon>
        <taxon>Stramenopiles</taxon>
        <taxon>Oomycota</taxon>
        <taxon>Saprolegniomycetes</taxon>
        <taxon>Saprolegniales</taxon>
        <taxon>Verrucalvaceae</taxon>
        <taxon>Aphanomyces</taxon>
    </lineage>
</organism>
<proteinExistence type="predicted"/>